<evidence type="ECO:0000313" key="5">
    <source>
        <dbReference type="Proteomes" id="UP000813463"/>
    </source>
</evidence>
<dbReference type="CDD" id="cd15832">
    <property type="entry name" value="SNAP"/>
    <property type="match status" value="1"/>
</dbReference>
<dbReference type="GeneID" id="110790202"/>
<dbReference type="SUPFAM" id="SSF48452">
    <property type="entry name" value="TPR-like"/>
    <property type="match status" value="1"/>
</dbReference>
<keyword evidence="4" id="KW-0931">ER-Golgi transport</keyword>
<evidence type="ECO:0000313" key="6">
    <source>
        <dbReference type="RefSeq" id="XP_056685260.1"/>
    </source>
</evidence>
<comment type="subcellular location">
    <subcellularLocation>
        <location evidence="4">Membrane</location>
        <topology evidence="4">Peripheral membrane protein</topology>
    </subcellularLocation>
</comment>
<dbReference type="InterPro" id="IPR011990">
    <property type="entry name" value="TPR-like_helical_dom_sf"/>
</dbReference>
<name>A0ABM3QPH6_SPIOL</name>
<evidence type="ECO:0000256" key="1">
    <source>
        <dbReference type="ARBA" id="ARBA00010050"/>
    </source>
</evidence>
<reference evidence="5" key="1">
    <citation type="journal article" date="2021" name="Nat. Commun.">
        <title>Genomic analyses provide insights into spinach domestication and the genetic basis of agronomic traits.</title>
        <authorList>
            <person name="Cai X."/>
            <person name="Sun X."/>
            <person name="Xu C."/>
            <person name="Sun H."/>
            <person name="Wang X."/>
            <person name="Ge C."/>
            <person name="Zhang Z."/>
            <person name="Wang Q."/>
            <person name="Fei Z."/>
            <person name="Jiao C."/>
            <person name="Wang Q."/>
        </authorList>
    </citation>
    <scope>NUCLEOTIDE SEQUENCE [LARGE SCALE GENOMIC DNA]</scope>
    <source>
        <strain evidence="5">cv. Varoflay</strain>
    </source>
</reference>
<dbReference type="SMART" id="SM00028">
    <property type="entry name" value="TPR"/>
    <property type="match status" value="3"/>
</dbReference>
<dbReference type="Proteomes" id="UP000813463">
    <property type="component" value="Chromosome 5"/>
</dbReference>
<sequence length="295" mass="33051">MAPSPRPPTEGRRFFISVGEECNNKADKMILLLFGSVSKHDDAVDFYQKSATEFKIAKSWDQAGPAYIKLAECHLKSGDSHEAAGAYVEAANCYKKISPLQAISCLEQGVNLFSNIGRFSMAARHCKEVGELYEQLRDFGEAIKYFGRAADFFQGEAATTSASHCKQKVALFFAQLKQYTKAIEVFEEVAQEAVNSNLLRYGVRGHLLNAGVCHLCKGDVVAVTNALSRYQNLDPTFSRTREYELLTDLVAAYEEQDVEKFTEVLMDYDSLSPLDSWKIVLLLRIKEDLKTKARI</sequence>
<evidence type="ECO:0000256" key="3">
    <source>
        <dbReference type="ARBA" id="ARBA00022927"/>
    </source>
</evidence>
<dbReference type="InterPro" id="IPR019734">
    <property type="entry name" value="TPR_rpt"/>
</dbReference>
<evidence type="ECO:0000256" key="4">
    <source>
        <dbReference type="RuleBase" id="RU367013"/>
    </source>
</evidence>
<comment type="similarity">
    <text evidence="1 4">Belongs to the SNAP family.</text>
</comment>
<gene>
    <name evidence="6" type="primary">LOC110790202</name>
</gene>
<evidence type="ECO:0000256" key="2">
    <source>
        <dbReference type="ARBA" id="ARBA00022448"/>
    </source>
</evidence>
<dbReference type="InterPro" id="IPR000744">
    <property type="entry name" value="NSF_attach"/>
</dbReference>
<dbReference type="PRINTS" id="PR00448">
    <property type="entry name" value="NSFATTACHMNT"/>
</dbReference>
<dbReference type="Pfam" id="PF14938">
    <property type="entry name" value="SNAP"/>
    <property type="match status" value="1"/>
</dbReference>
<keyword evidence="5" id="KW-1185">Reference proteome</keyword>
<dbReference type="PANTHER" id="PTHR13768:SF8">
    <property type="entry name" value="ALPHA-SOLUBLE NSF ATTACHMENT PROTEIN"/>
    <property type="match status" value="1"/>
</dbReference>
<accession>A0ABM3QPH6</accession>
<keyword evidence="2 4" id="KW-0813">Transport</keyword>
<organism evidence="5 6">
    <name type="scientific">Spinacia oleracea</name>
    <name type="common">Spinach</name>
    <dbReference type="NCBI Taxonomy" id="3562"/>
    <lineage>
        <taxon>Eukaryota</taxon>
        <taxon>Viridiplantae</taxon>
        <taxon>Streptophyta</taxon>
        <taxon>Embryophyta</taxon>
        <taxon>Tracheophyta</taxon>
        <taxon>Spermatophyta</taxon>
        <taxon>Magnoliopsida</taxon>
        <taxon>eudicotyledons</taxon>
        <taxon>Gunneridae</taxon>
        <taxon>Pentapetalae</taxon>
        <taxon>Caryophyllales</taxon>
        <taxon>Chenopodiaceae</taxon>
        <taxon>Chenopodioideae</taxon>
        <taxon>Anserineae</taxon>
        <taxon>Spinacia</taxon>
    </lineage>
</organism>
<proteinExistence type="inferred from homology"/>
<reference evidence="6" key="2">
    <citation type="submission" date="2025-08" db="UniProtKB">
        <authorList>
            <consortium name="RefSeq"/>
        </authorList>
    </citation>
    <scope>IDENTIFICATION</scope>
    <source>
        <tissue evidence="6">Leaf</tissue>
    </source>
</reference>
<dbReference type="PANTHER" id="PTHR13768">
    <property type="entry name" value="SOLUBLE NSF ATTACHMENT PROTEIN SNAP"/>
    <property type="match status" value="1"/>
</dbReference>
<protein>
    <submittedName>
        <fullName evidence="6">Alpha-soluble NSF attachment protein 2 isoform X1</fullName>
    </submittedName>
</protein>
<dbReference type="Gene3D" id="1.25.40.10">
    <property type="entry name" value="Tetratricopeptide repeat domain"/>
    <property type="match status" value="1"/>
</dbReference>
<comment type="function">
    <text evidence="4">Required for vesicular transport between the endoplasmic reticulum and the Golgi apparatus.</text>
</comment>
<keyword evidence="3 4" id="KW-0653">Protein transport</keyword>
<keyword evidence="4" id="KW-0472">Membrane</keyword>
<dbReference type="RefSeq" id="XP_056685260.1">
    <property type="nucleotide sequence ID" value="XM_056829282.1"/>
</dbReference>